<organism evidence="4 5">
    <name type="scientific">Noviherbaspirillum autotrophicum</name>
    <dbReference type="NCBI Taxonomy" id="709839"/>
    <lineage>
        <taxon>Bacteria</taxon>
        <taxon>Pseudomonadati</taxon>
        <taxon>Pseudomonadota</taxon>
        <taxon>Betaproteobacteria</taxon>
        <taxon>Burkholderiales</taxon>
        <taxon>Oxalobacteraceae</taxon>
        <taxon>Noviherbaspirillum</taxon>
    </lineage>
</organism>
<dbReference type="STRING" id="709839.TSA66_00785"/>
<dbReference type="EMBL" id="JWJG01000007">
    <property type="protein sequence ID" value="KIF84113.1"/>
    <property type="molecule type" value="Genomic_DNA"/>
</dbReference>
<evidence type="ECO:0000313" key="4">
    <source>
        <dbReference type="EMBL" id="KIF84113.1"/>
    </source>
</evidence>
<dbReference type="OrthoDB" id="8657357at2"/>
<dbReference type="Proteomes" id="UP000031572">
    <property type="component" value="Unassembled WGS sequence"/>
</dbReference>
<evidence type="ECO:0000313" key="5">
    <source>
        <dbReference type="Proteomes" id="UP000031572"/>
    </source>
</evidence>
<feature type="transmembrane region" description="Helical" evidence="1">
    <location>
        <begin position="37"/>
        <end position="62"/>
    </location>
</feature>
<protein>
    <submittedName>
        <fullName evidence="4">Membrane protein</fullName>
    </submittedName>
</protein>
<keyword evidence="1" id="KW-0472">Membrane</keyword>
<keyword evidence="5" id="KW-1185">Reference proteome</keyword>
<evidence type="ECO:0000313" key="2">
    <source>
        <dbReference type="EMBL" id="KIF81640.1"/>
    </source>
</evidence>
<reference evidence="4 5" key="1">
    <citation type="submission" date="2014-12" db="EMBL/GenBank/DDBJ databases">
        <title>Denitrispirillum autotrophicum gen. nov., sp. nov., Denitrifying, Facultatively Autotrophic Bacteria Isolated from Rice Paddy Soil.</title>
        <authorList>
            <person name="Ishii S."/>
            <person name="Ashida N."/>
            <person name="Ohno H."/>
            <person name="Otsuka S."/>
            <person name="Yokota A."/>
            <person name="Senoo K."/>
        </authorList>
    </citation>
    <scope>NUCLEOTIDE SEQUENCE [LARGE SCALE GENOMIC DNA]</scope>
    <source>
        <strain evidence="4 5">TSA66</strain>
    </source>
</reference>
<gene>
    <name evidence="4" type="ORF">TSA66_00785</name>
    <name evidence="2" type="ORF">TSA66_13915</name>
    <name evidence="3" type="ORF">TSA66_16250</name>
</gene>
<keyword evidence="1" id="KW-0812">Transmembrane</keyword>
<dbReference type="RefSeq" id="WP_040038581.1">
    <property type="nucleotide sequence ID" value="NZ_JWJG01000007.1"/>
</dbReference>
<evidence type="ECO:0000256" key="1">
    <source>
        <dbReference type="SAM" id="Phobius"/>
    </source>
</evidence>
<comment type="caution">
    <text evidence="4">The sequence shown here is derived from an EMBL/GenBank/DDBJ whole genome shotgun (WGS) entry which is preliminary data.</text>
</comment>
<dbReference type="EMBL" id="JWJG01000028">
    <property type="protein sequence ID" value="KIF81640.1"/>
    <property type="molecule type" value="Genomic_DNA"/>
</dbReference>
<accession>A0A0C1YAS8</accession>
<proteinExistence type="predicted"/>
<sequence>MSTKRSFFSTINAVAWSFVGLRRRKDFEQDVGRLNPLYVVLAGLIGGATFIAILMAVVHLVVH</sequence>
<keyword evidence="1" id="KW-1133">Transmembrane helix</keyword>
<dbReference type="InterPro" id="IPR021344">
    <property type="entry name" value="DUF2970"/>
</dbReference>
<dbReference type="Pfam" id="PF11174">
    <property type="entry name" value="DUF2970"/>
    <property type="match status" value="1"/>
</dbReference>
<evidence type="ECO:0000313" key="3">
    <source>
        <dbReference type="EMBL" id="KIF82001.1"/>
    </source>
</evidence>
<name>A0A0C1YAS8_9BURK</name>
<dbReference type="AlphaFoldDB" id="A0A0C1YAS8"/>
<dbReference type="EMBL" id="JWJG01000028">
    <property type="protein sequence ID" value="KIF82001.1"/>
    <property type="molecule type" value="Genomic_DNA"/>
</dbReference>